<evidence type="ECO:0000313" key="7">
    <source>
        <dbReference type="EMBL" id="KAK7465207.1"/>
    </source>
</evidence>
<dbReference type="PANTHER" id="PTHR43779:SF3">
    <property type="entry name" value="(3R)-3-[(CARBOXYMETHYL)AMINO]FATTY ACID OXYGENASE_DECARBOXYLASE"/>
    <property type="match status" value="1"/>
</dbReference>
<evidence type="ECO:0000256" key="2">
    <source>
        <dbReference type="ARBA" id="ARBA00022723"/>
    </source>
</evidence>
<evidence type="ECO:0000259" key="6">
    <source>
        <dbReference type="Pfam" id="PF02668"/>
    </source>
</evidence>
<evidence type="ECO:0000256" key="4">
    <source>
        <dbReference type="ARBA" id="ARBA00023002"/>
    </source>
</evidence>
<dbReference type="GO" id="GO:0051213">
    <property type="term" value="F:dioxygenase activity"/>
    <property type="evidence" value="ECO:0007669"/>
    <property type="project" value="UniProtKB-KW"/>
</dbReference>
<dbReference type="EMBL" id="JACVVK020000570">
    <property type="protein sequence ID" value="KAK7465207.1"/>
    <property type="molecule type" value="Genomic_DNA"/>
</dbReference>
<gene>
    <name evidence="7" type="ORF">BaRGS_00037611</name>
</gene>
<protein>
    <recommendedName>
        <fullName evidence="6">TauD/TfdA-like domain-containing protein</fullName>
    </recommendedName>
</protein>
<dbReference type="InterPro" id="IPR003819">
    <property type="entry name" value="TauD/TfdA-like"/>
</dbReference>
<name>A0ABD0J959_9CAEN</name>
<keyword evidence="5" id="KW-0408">Iron</keyword>
<keyword evidence="3" id="KW-0223">Dioxygenase</keyword>
<dbReference type="InterPro" id="IPR051178">
    <property type="entry name" value="TfdA_dioxygenase"/>
</dbReference>
<dbReference type="GO" id="GO:0046872">
    <property type="term" value="F:metal ion binding"/>
    <property type="evidence" value="ECO:0007669"/>
    <property type="project" value="UniProtKB-KW"/>
</dbReference>
<keyword evidence="8" id="KW-1185">Reference proteome</keyword>
<evidence type="ECO:0000256" key="5">
    <source>
        <dbReference type="ARBA" id="ARBA00023004"/>
    </source>
</evidence>
<proteinExistence type="inferred from homology"/>
<dbReference type="SUPFAM" id="SSF51197">
    <property type="entry name" value="Clavaminate synthase-like"/>
    <property type="match status" value="1"/>
</dbReference>
<comment type="caution">
    <text evidence="7">The sequence shown here is derived from an EMBL/GenBank/DDBJ whole genome shotgun (WGS) entry which is preliminary data.</text>
</comment>
<dbReference type="Proteomes" id="UP001519460">
    <property type="component" value="Unassembled WGS sequence"/>
</dbReference>
<evidence type="ECO:0000256" key="1">
    <source>
        <dbReference type="ARBA" id="ARBA00005896"/>
    </source>
</evidence>
<evidence type="ECO:0000313" key="8">
    <source>
        <dbReference type="Proteomes" id="UP001519460"/>
    </source>
</evidence>
<dbReference type="AlphaFoldDB" id="A0ABD0J959"/>
<accession>A0ABD0J959</accession>
<keyword evidence="2" id="KW-0479">Metal-binding</keyword>
<feature type="domain" description="TauD/TfdA-like" evidence="6">
    <location>
        <begin position="5"/>
        <end position="91"/>
    </location>
</feature>
<keyword evidence="4" id="KW-0560">Oxidoreductase</keyword>
<dbReference type="InterPro" id="IPR042098">
    <property type="entry name" value="TauD-like_sf"/>
</dbReference>
<dbReference type="Gene3D" id="3.60.130.10">
    <property type="entry name" value="Clavaminate synthase-like"/>
    <property type="match status" value="1"/>
</dbReference>
<dbReference type="Pfam" id="PF02668">
    <property type="entry name" value="TauD"/>
    <property type="match status" value="1"/>
</dbReference>
<evidence type="ECO:0000256" key="3">
    <source>
        <dbReference type="ARBA" id="ARBA00022964"/>
    </source>
</evidence>
<dbReference type="PANTHER" id="PTHR43779">
    <property type="entry name" value="DIOXYGENASE RV0097-RELATED"/>
    <property type="match status" value="1"/>
</dbReference>
<reference evidence="7 8" key="1">
    <citation type="journal article" date="2023" name="Sci. Data">
        <title>Genome assembly of the Korean intertidal mud-creeper Batillaria attramentaria.</title>
        <authorList>
            <person name="Patra A.K."/>
            <person name="Ho P.T."/>
            <person name="Jun S."/>
            <person name="Lee S.J."/>
            <person name="Kim Y."/>
            <person name="Won Y.J."/>
        </authorList>
    </citation>
    <scope>NUCLEOTIDE SEQUENCE [LARGE SCALE GENOMIC DNA]</scope>
    <source>
        <strain evidence="7">Wonlab-2016</strain>
    </source>
</reference>
<organism evidence="7 8">
    <name type="scientific">Batillaria attramentaria</name>
    <dbReference type="NCBI Taxonomy" id="370345"/>
    <lineage>
        <taxon>Eukaryota</taxon>
        <taxon>Metazoa</taxon>
        <taxon>Spiralia</taxon>
        <taxon>Lophotrochozoa</taxon>
        <taxon>Mollusca</taxon>
        <taxon>Gastropoda</taxon>
        <taxon>Caenogastropoda</taxon>
        <taxon>Sorbeoconcha</taxon>
        <taxon>Cerithioidea</taxon>
        <taxon>Batillariidae</taxon>
        <taxon>Batillaria</taxon>
    </lineage>
</organism>
<comment type="similarity">
    <text evidence="1">Belongs to the TfdA dioxygenase family.</text>
</comment>
<sequence length="123" mass="14488">MITRYSHPFFYSHPVIGHPTLCFHNGATDGFVWDYKTERERYTDRSETWQLVQEIHREITKDNNRLVYSHKWEVGDFIVADNLALAHQASPESQLPVSEVGLRILHRTAVEGKWRPRKDRRSG</sequence>